<dbReference type="PANTHER" id="PTHR43820:SF2">
    <property type="entry name" value="ABC TRANSPORTER ATP-BINDING PROTEIN"/>
    <property type="match status" value="1"/>
</dbReference>
<name>A0A934NGP6_9BACT</name>
<evidence type="ECO:0000313" key="7">
    <source>
        <dbReference type="EMBL" id="MBJ7602452.1"/>
    </source>
</evidence>
<dbReference type="GO" id="GO:0005524">
    <property type="term" value="F:ATP binding"/>
    <property type="evidence" value="ECO:0007669"/>
    <property type="project" value="UniProtKB-KW"/>
</dbReference>
<dbReference type="PROSITE" id="PS50893">
    <property type="entry name" value="ABC_TRANSPORTER_2"/>
    <property type="match status" value="1"/>
</dbReference>
<dbReference type="Gene3D" id="3.40.50.300">
    <property type="entry name" value="P-loop containing nucleotide triphosphate hydrolases"/>
    <property type="match status" value="1"/>
</dbReference>
<comment type="caution">
    <text evidence="7">The sequence shown here is derived from an EMBL/GenBank/DDBJ whole genome shotgun (WGS) entry which is preliminary data.</text>
</comment>
<evidence type="ECO:0000256" key="4">
    <source>
        <dbReference type="ARBA" id="ARBA00022840"/>
    </source>
</evidence>
<keyword evidence="2" id="KW-0813">Transport</keyword>
<dbReference type="InterPro" id="IPR027417">
    <property type="entry name" value="P-loop_NTPase"/>
</dbReference>
<dbReference type="AlphaFoldDB" id="A0A934NGP6"/>
<evidence type="ECO:0000256" key="5">
    <source>
        <dbReference type="ARBA" id="ARBA00022970"/>
    </source>
</evidence>
<proteinExistence type="inferred from homology"/>
<gene>
    <name evidence="7" type="ORF">JF888_04555</name>
</gene>
<dbReference type="InterPro" id="IPR017871">
    <property type="entry name" value="ABC_transporter-like_CS"/>
</dbReference>
<evidence type="ECO:0000256" key="3">
    <source>
        <dbReference type="ARBA" id="ARBA00022741"/>
    </source>
</evidence>
<comment type="similarity">
    <text evidence="1">Belongs to the ABC transporter superfamily.</text>
</comment>
<feature type="domain" description="ABC transporter" evidence="6">
    <location>
        <begin position="4"/>
        <end position="229"/>
    </location>
</feature>
<reference evidence="7 8" key="1">
    <citation type="submission" date="2020-10" db="EMBL/GenBank/DDBJ databases">
        <title>Ca. Dormibacterota MAGs.</title>
        <authorList>
            <person name="Montgomery K."/>
        </authorList>
    </citation>
    <scope>NUCLEOTIDE SEQUENCE [LARGE SCALE GENOMIC DNA]</scope>
    <source>
        <strain evidence="7">SC8811_S16_3</strain>
    </source>
</reference>
<evidence type="ECO:0000313" key="8">
    <source>
        <dbReference type="Proteomes" id="UP000620075"/>
    </source>
</evidence>
<accession>A0A934NGP6</accession>
<keyword evidence="5" id="KW-0029">Amino-acid transport</keyword>
<dbReference type="InterPro" id="IPR003593">
    <property type="entry name" value="AAA+_ATPase"/>
</dbReference>
<dbReference type="InterPro" id="IPR052156">
    <property type="entry name" value="BCAA_Transport_ATP-bd_LivF"/>
</dbReference>
<dbReference type="SMART" id="SM00382">
    <property type="entry name" value="AAA"/>
    <property type="match status" value="1"/>
</dbReference>
<dbReference type="CDD" id="cd03224">
    <property type="entry name" value="ABC_TM1139_LivF_branched"/>
    <property type="match status" value="1"/>
</dbReference>
<dbReference type="GO" id="GO:0006865">
    <property type="term" value="P:amino acid transport"/>
    <property type="evidence" value="ECO:0007669"/>
    <property type="project" value="UniProtKB-KW"/>
</dbReference>
<keyword evidence="4 7" id="KW-0067">ATP-binding</keyword>
<dbReference type="PROSITE" id="PS00211">
    <property type="entry name" value="ABC_TRANSPORTER_1"/>
    <property type="match status" value="1"/>
</dbReference>
<dbReference type="Pfam" id="PF00005">
    <property type="entry name" value="ABC_tran"/>
    <property type="match status" value="1"/>
</dbReference>
<evidence type="ECO:0000256" key="2">
    <source>
        <dbReference type="ARBA" id="ARBA00022448"/>
    </source>
</evidence>
<dbReference type="SUPFAM" id="SSF52540">
    <property type="entry name" value="P-loop containing nucleoside triphosphate hydrolases"/>
    <property type="match status" value="1"/>
</dbReference>
<sequence length="231" mass="24589">MPALQVRQLDVRYGKSHVVFDLAVEVARGELLALLGRNGAGKTTAILGIVGLVPGASGSVYVSGRSVSKLPSYRRTKGHVAYVPSGARCFPNLTVQENLELTARPAAGGWTLARVFERFPKLRELRSNQAGGLSGGERQMLAVGRGLMSNPTVLLLDEPTEGLAPVVVQGLGSLLLDLKRTGMGILLAEQNHRLALRVADRAAFIEKGRIVAEMPAAEARGSDILHRILGV</sequence>
<evidence type="ECO:0000256" key="1">
    <source>
        <dbReference type="ARBA" id="ARBA00005417"/>
    </source>
</evidence>
<dbReference type="Proteomes" id="UP000620075">
    <property type="component" value="Unassembled WGS sequence"/>
</dbReference>
<dbReference type="PANTHER" id="PTHR43820">
    <property type="entry name" value="HIGH-AFFINITY BRANCHED-CHAIN AMINO ACID TRANSPORT ATP-BINDING PROTEIN LIVF"/>
    <property type="match status" value="1"/>
</dbReference>
<evidence type="ECO:0000259" key="6">
    <source>
        <dbReference type="PROSITE" id="PS50893"/>
    </source>
</evidence>
<protein>
    <submittedName>
        <fullName evidence="7">ABC transporter ATP-binding protein</fullName>
    </submittedName>
</protein>
<dbReference type="InterPro" id="IPR003439">
    <property type="entry name" value="ABC_transporter-like_ATP-bd"/>
</dbReference>
<organism evidence="7 8">
    <name type="scientific">Candidatus Dormiibacter inghamiae</name>
    <dbReference type="NCBI Taxonomy" id="3127013"/>
    <lineage>
        <taxon>Bacteria</taxon>
        <taxon>Bacillati</taxon>
        <taxon>Candidatus Dormiibacterota</taxon>
        <taxon>Candidatus Dormibacteria</taxon>
        <taxon>Candidatus Dormibacterales</taxon>
        <taxon>Candidatus Dormibacteraceae</taxon>
        <taxon>Candidatus Dormiibacter</taxon>
    </lineage>
</organism>
<dbReference type="EMBL" id="JAEKNQ010000019">
    <property type="protein sequence ID" value="MBJ7602452.1"/>
    <property type="molecule type" value="Genomic_DNA"/>
</dbReference>
<keyword evidence="3" id="KW-0547">Nucleotide-binding</keyword>